<dbReference type="Proteomes" id="UP000680020">
    <property type="component" value="Unassembled WGS sequence"/>
</dbReference>
<comment type="caution">
    <text evidence="1">The sequence shown here is derived from an EMBL/GenBank/DDBJ whole genome shotgun (WGS) entry which is preliminary data.</text>
</comment>
<sequence length="127" mass="14336">MDQLQILQPFSDWVSDVLVDIPDETVAYVFNIYEENDAYLVDITGTSTFDASCEDWTDDINWDSGNEMFIIPKENFEGDWEEIHDAIAEALEALMDAEGELADALCDSDAVAVGFIDGELEIIWQEE</sequence>
<evidence type="ECO:0000313" key="1">
    <source>
        <dbReference type="EMBL" id="MBS7825289.1"/>
    </source>
</evidence>
<dbReference type="AlphaFoldDB" id="A0A162V311"/>
<proteinExistence type="predicted"/>
<accession>A0A162V311</accession>
<reference evidence="1" key="1">
    <citation type="submission" date="2021-03" db="EMBL/GenBank/DDBJ databases">
        <title>Identification and antibiotic profiling of Wohlfahrtiimonas chitiniclastica, an underestimated human pathogen.</title>
        <authorList>
            <person name="Kopf A."/>
            <person name="Bunk B."/>
            <person name="Coldewey S."/>
            <person name="Gunzer F."/>
            <person name="Riedel T."/>
            <person name="Schroettner P."/>
        </authorList>
    </citation>
    <scope>NUCLEOTIDE SEQUENCE</scope>
    <source>
        <strain evidence="1">DSM 100917</strain>
    </source>
</reference>
<name>A0A162V311_9GAMM</name>
<dbReference type="RefSeq" id="WP_008315995.1">
    <property type="nucleotide sequence ID" value="NZ_CP115969.1"/>
</dbReference>
<gene>
    <name evidence="1" type="ORF">J7561_08750</name>
</gene>
<protein>
    <recommendedName>
        <fullName evidence="3">DUF2750 domain-containing protein</fullName>
    </recommendedName>
</protein>
<dbReference type="EMBL" id="JAGIBU010000009">
    <property type="protein sequence ID" value="MBS7825289.1"/>
    <property type="molecule type" value="Genomic_DNA"/>
</dbReference>
<evidence type="ECO:0000313" key="2">
    <source>
        <dbReference type="Proteomes" id="UP000680020"/>
    </source>
</evidence>
<evidence type="ECO:0008006" key="3">
    <source>
        <dbReference type="Google" id="ProtNLM"/>
    </source>
</evidence>
<organism evidence="1 2">
    <name type="scientific">Wohlfahrtiimonas chitiniclastica</name>
    <dbReference type="NCBI Taxonomy" id="400946"/>
    <lineage>
        <taxon>Bacteria</taxon>
        <taxon>Pseudomonadati</taxon>
        <taxon>Pseudomonadota</taxon>
        <taxon>Gammaproteobacteria</taxon>
        <taxon>Cardiobacteriales</taxon>
        <taxon>Ignatzschineriaceae</taxon>
        <taxon>Wohlfahrtiimonas</taxon>
    </lineage>
</organism>